<dbReference type="PROSITE" id="PS51421">
    <property type="entry name" value="RAS"/>
    <property type="match status" value="1"/>
</dbReference>
<evidence type="ECO:0000313" key="10">
    <source>
        <dbReference type="EMBL" id="EDO25607.1"/>
    </source>
</evidence>
<evidence type="ECO:0000256" key="4">
    <source>
        <dbReference type="ARBA" id="ARBA00022741"/>
    </source>
</evidence>
<dbReference type="GO" id="GO:0061118">
    <property type="term" value="P:regulation of positive chemotaxis to cAMP"/>
    <property type="evidence" value="ECO:0007669"/>
    <property type="project" value="UniProtKB-ARBA"/>
</dbReference>
<gene>
    <name evidence="10" type="ORF">NEMVEDRAFT_v1g69635</name>
</gene>
<dbReference type="AlphaFoldDB" id="A8DW02"/>
<reference evidence="10 11" key="1">
    <citation type="journal article" date="2007" name="Science">
        <title>Sea anemone genome reveals ancestral eumetazoan gene repertoire and genomic organization.</title>
        <authorList>
            <person name="Putnam N.H."/>
            <person name="Srivastava M."/>
            <person name="Hellsten U."/>
            <person name="Dirks B."/>
            <person name="Chapman J."/>
            <person name="Salamov A."/>
            <person name="Terry A."/>
            <person name="Shapiro H."/>
            <person name="Lindquist E."/>
            <person name="Kapitonov V.V."/>
            <person name="Jurka J."/>
            <person name="Genikhovich G."/>
            <person name="Grigoriev I.V."/>
            <person name="Lucas S.M."/>
            <person name="Steele R.E."/>
            <person name="Finnerty J.R."/>
            <person name="Technau U."/>
            <person name="Martindale M.Q."/>
            <person name="Rokhsar D.S."/>
        </authorList>
    </citation>
    <scope>NUCLEOTIDE SEQUENCE [LARGE SCALE GENOMIC DNA]</scope>
    <source>
        <strain evidence="11">CH2 X CH6</strain>
    </source>
</reference>
<evidence type="ECO:0008006" key="12">
    <source>
        <dbReference type="Google" id="ProtNLM"/>
    </source>
</evidence>
<dbReference type="PANTHER" id="PTHR46149">
    <property type="entry name" value="MIP08469P"/>
    <property type="match status" value="1"/>
</dbReference>
<dbReference type="eggNOG" id="KOG0395">
    <property type="taxonomic scope" value="Eukaryota"/>
</dbReference>
<dbReference type="KEGG" id="nve:5495868"/>
<dbReference type="HOGENOM" id="CLU_041217_10_6_1"/>
<comment type="similarity">
    <text evidence="9">Belongs to the small GTPase superfamily. RasD family.</text>
</comment>
<keyword evidence="11" id="KW-1185">Reference proteome</keyword>
<keyword evidence="5" id="KW-0378">Hydrolase</keyword>
<dbReference type="InterPro" id="IPR005225">
    <property type="entry name" value="Small_GTP-bd"/>
</dbReference>
<dbReference type="SMART" id="SM00175">
    <property type="entry name" value="RAB"/>
    <property type="match status" value="1"/>
</dbReference>
<dbReference type="EMBL" id="DS478903">
    <property type="protein sequence ID" value="EDO25607.1"/>
    <property type="molecule type" value="Genomic_DNA"/>
</dbReference>
<dbReference type="PRINTS" id="PR00449">
    <property type="entry name" value="RASTRNSFRMNG"/>
</dbReference>
<sequence>FRVVVLGSGGVGKTSLVKRFISGTFSEQYTPTVGDLYEKSVTLSKDFNAFLEIMDTAGSYPFPAMKKLTIQNADAFVLVYSVDEKASLQEALELQREIVYIKGKTVPMVLVGNKTDLVSEELRQSTRAQMRKVSRERGVLCSEASAKLGLNIGGVFTALLAQI</sequence>
<name>A8DW02_NEMVE</name>
<dbReference type="PROSITE" id="PS51419">
    <property type="entry name" value="RAB"/>
    <property type="match status" value="1"/>
</dbReference>
<dbReference type="InParanoid" id="A8DW02"/>
<keyword evidence="3" id="KW-0488">Methylation</keyword>
<dbReference type="PhylomeDB" id="A8DW02"/>
<dbReference type="GO" id="GO:0005886">
    <property type="term" value="C:plasma membrane"/>
    <property type="evidence" value="ECO:0000318"/>
    <property type="project" value="GO_Central"/>
</dbReference>
<protein>
    <recommendedName>
        <fullName evidence="12">Small monomeric GTPase</fullName>
    </recommendedName>
</protein>
<dbReference type="InterPro" id="IPR027417">
    <property type="entry name" value="P-loop_NTPase"/>
</dbReference>
<dbReference type="FunFam" id="3.40.50.300:FF:001763">
    <property type="entry name" value="Ras family gtpase"/>
    <property type="match status" value="1"/>
</dbReference>
<keyword evidence="2" id="KW-1003">Cell membrane</keyword>
<dbReference type="InterPro" id="IPR052236">
    <property type="entry name" value="Small_GTPase_RasD"/>
</dbReference>
<dbReference type="SMART" id="SM00173">
    <property type="entry name" value="RAS"/>
    <property type="match status" value="1"/>
</dbReference>
<evidence type="ECO:0000256" key="1">
    <source>
        <dbReference type="ARBA" id="ARBA00004193"/>
    </source>
</evidence>
<dbReference type="PANTHER" id="PTHR46149:SF3">
    <property type="entry name" value="MIP08469P"/>
    <property type="match status" value="1"/>
</dbReference>
<evidence type="ECO:0000313" key="11">
    <source>
        <dbReference type="Proteomes" id="UP000001593"/>
    </source>
</evidence>
<keyword evidence="7" id="KW-0472">Membrane</keyword>
<dbReference type="PROSITE" id="PS51420">
    <property type="entry name" value="RHO"/>
    <property type="match status" value="1"/>
</dbReference>
<keyword evidence="4" id="KW-0547">Nucleotide-binding</keyword>
<dbReference type="Gene3D" id="3.40.50.300">
    <property type="entry name" value="P-loop containing nucleotide triphosphate hydrolases"/>
    <property type="match status" value="1"/>
</dbReference>
<evidence type="ECO:0000256" key="6">
    <source>
        <dbReference type="ARBA" id="ARBA00023134"/>
    </source>
</evidence>
<keyword evidence="8" id="KW-0449">Lipoprotein</keyword>
<dbReference type="GO" id="GO:0003924">
    <property type="term" value="F:GTPase activity"/>
    <property type="evidence" value="ECO:0000318"/>
    <property type="project" value="GO_Central"/>
</dbReference>
<feature type="non-terminal residue" evidence="10">
    <location>
        <position position="163"/>
    </location>
</feature>
<evidence type="ECO:0000256" key="2">
    <source>
        <dbReference type="ARBA" id="ARBA00022475"/>
    </source>
</evidence>
<dbReference type="InterPro" id="IPR001806">
    <property type="entry name" value="Small_GTPase"/>
</dbReference>
<comment type="subcellular location">
    <subcellularLocation>
        <location evidence="1">Cell membrane</location>
        <topology evidence="1">Lipid-anchor</topology>
    </subcellularLocation>
</comment>
<proteinExistence type="inferred from homology"/>
<feature type="non-terminal residue" evidence="10">
    <location>
        <position position="1"/>
    </location>
</feature>
<dbReference type="STRING" id="45351.A8DW02"/>
<dbReference type="SUPFAM" id="SSF52540">
    <property type="entry name" value="P-loop containing nucleoside triphosphate hydrolases"/>
    <property type="match status" value="1"/>
</dbReference>
<accession>A8DW02</accession>
<evidence type="ECO:0000256" key="5">
    <source>
        <dbReference type="ARBA" id="ARBA00022801"/>
    </source>
</evidence>
<dbReference type="SMART" id="SM00174">
    <property type="entry name" value="RHO"/>
    <property type="match status" value="1"/>
</dbReference>
<evidence type="ECO:0000256" key="7">
    <source>
        <dbReference type="ARBA" id="ARBA00023136"/>
    </source>
</evidence>
<dbReference type="GO" id="GO:0019003">
    <property type="term" value="F:GDP binding"/>
    <property type="evidence" value="ECO:0000318"/>
    <property type="project" value="GO_Central"/>
</dbReference>
<dbReference type="Pfam" id="PF00071">
    <property type="entry name" value="Ras"/>
    <property type="match status" value="1"/>
</dbReference>
<evidence type="ECO:0000256" key="8">
    <source>
        <dbReference type="ARBA" id="ARBA00023288"/>
    </source>
</evidence>
<dbReference type="NCBIfam" id="TIGR00231">
    <property type="entry name" value="small_GTP"/>
    <property type="match status" value="1"/>
</dbReference>
<evidence type="ECO:0000256" key="3">
    <source>
        <dbReference type="ARBA" id="ARBA00022481"/>
    </source>
</evidence>
<dbReference type="GO" id="GO:0005525">
    <property type="term" value="F:GTP binding"/>
    <property type="evidence" value="ECO:0000318"/>
    <property type="project" value="GO_Central"/>
</dbReference>
<keyword evidence="6" id="KW-0342">GTP-binding</keyword>
<dbReference type="Proteomes" id="UP000001593">
    <property type="component" value="Unassembled WGS sequence"/>
</dbReference>
<evidence type="ECO:0000256" key="9">
    <source>
        <dbReference type="ARBA" id="ARBA00038061"/>
    </source>
</evidence>
<dbReference type="OMA" id="IACSHIE"/>
<organism evidence="10 11">
    <name type="scientific">Nematostella vectensis</name>
    <name type="common">Starlet sea anemone</name>
    <dbReference type="NCBI Taxonomy" id="45351"/>
    <lineage>
        <taxon>Eukaryota</taxon>
        <taxon>Metazoa</taxon>
        <taxon>Cnidaria</taxon>
        <taxon>Anthozoa</taxon>
        <taxon>Hexacorallia</taxon>
        <taxon>Actiniaria</taxon>
        <taxon>Edwardsiidae</taxon>
        <taxon>Nematostella</taxon>
    </lineage>
</organism>